<dbReference type="AlphaFoldDB" id="F2RN21"/>
<organism evidence="1 2">
    <name type="scientific">Trichophyton tonsurans (strain CBS 112818)</name>
    <name type="common">Scalp ringworm fungus</name>
    <dbReference type="NCBI Taxonomy" id="647933"/>
    <lineage>
        <taxon>Eukaryota</taxon>
        <taxon>Fungi</taxon>
        <taxon>Dikarya</taxon>
        <taxon>Ascomycota</taxon>
        <taxon>Pezizomycotina</taxon>
        <taxon>Eurotiomycetes</taxon>
        <taxon>Eurotiomycetidae</taxon>
        <taxon>Onygenales</taxon>
        <taxon>Arthrodermataceae</taxon>
        <taxon>Trichophyton</taxon>
    </lineage>
</organism>
<keyword evidence="2" id="KW-1185">Reference proteome</keyword>
<reference evidence="2" key="1">
    <citation type="journal article" date="2012" name="MBio">
        <title>Comparative genome analysis of Trichophyton rubrum and related dermatophytes reveals candidate genes involved in infection.</title>
        <authorList>
            <person name="Martinez D.A."/>
            <person name="Oliver B.G."/>
            <person name="Graeser Y."/>
            <person name="Goldberg J.M."/>
            <person name="Li W."/>
            <person name="Martinez-Rossi N.M."/>
            <person name="Monod M."/>
            <person name="Shelest E."/>
            <person name="Barton R.C."/>
            <person name="Birch E."/>
            <person name="Brakhage A.A."/>
            <person name="Chen Z."/>
            <person name="Gurr S.J."/>
            <person name="Heiman D."/>
            <person name="Heitman J."/>
            <person name="Kosti I."/>
            <person name="Rossi A."/>
            <person name="Saif S."/>
            <person name="Samalova M."/>
            <person name="Saunders C.W."/>
            <person name="Shea T."/>
            <person name="Summerbell R.C."/>
            <person name="Xu J."/>
            <person name="Young S."/>
            <person name="Zeng Q."/>
            <person name="Birren B.W."/>
            <person name="Cuomo C.A."/>
            <person name="White T.C."/>
        </authorList>
    </citation>
    <scope>NUCLEOTIDE SEQUENCE [LARGE SCALE GENOMIC DNA]</scope>
    <source>
        <strain evidence="2">CBS 112818</strain>
    </source>
</reference>
<accession>F2RN21</accession>
<gene>
    <name evidence="1" type="ORF">TESG_08241</name>
</gene>
<protein>
    <submittedName>
        <fullName evidence="1">Uncharacterized protein</fullName>
    </submittedName>
</protein>
<sequence>MQSCTDELASWLALRRLAFLFPPAIKRRLSISHEHCSVANDSPVKGWQTYLAGKLEGRETDLRTSDHIALYGLPCVNWANVAQERNASGVALSNNDWPWLREKVSLYVDNVVFCLAVFGAM</sequence>
<dbReference type="HOGENOM" id="CLU_2039755_0_0_1"/>
<dbReference type="Proteomes" id="UP000009172">
    <property type="component" value="Unassembled WGS sequence"/>
</dbReference>
<evidence type="ECO:0000313" key="2">
    <source>
        <dbReference type="Proteomes" id="UP000009172"/>
    </source>
</evidence>
<evidence type="ECO:0000313" key="1">
    <source>
        <dbReference type="EMBL" id="EGD92720.1"/>
    </source>
</evidence>
<dbReference type="EMBL" id="GG698477">
    <property type="protein sequence ID" value="EGD92720.1"/>
    <property type="molecule type" value="Genomic_DNA"/>
</dbReference>
<name>F2RN21_TRIT1</name>
<proteinExistence type="predicted"/>